<evidence type="ECO:0000259" key="2">
    <source>
        <dbReference type="Pfam" id="PF01425"/>
    </source>
</evidence>
<reference evidence="3" key="1">
    <citation type="submission" date="2020-06" db="EMBL/GenBank/DDBJ databases">
        <title>Stable isotope informed genome-resolved metagenomics uncovers potential trophic interactions in rhizosphere soil.</title>
        <authorList>
            <person name="Starr E.P."/>
            <person name="Shi S."/>
            <person name="Blazewicz S.J."/>
            <person name="Koch B.J."/>
            <person name="Probst A.J."/>
            <person name="Hungate B.A."/>
            <person name="Pett-Ridge J."/>
            <person name="Firestone M.K."/>
            <person name="Banfield J.F."/>
        </authorList>
    </citation>
    <scope>NUCLEOTIDE SEQUENCE</scope>
    <source>
        <strain evidence="3">YM_69_17</strain>
    </source>
</reference>
<dbReference type="InterPro" id="IPR000120">
    <property type="entry name" value="Amidase"/>
</dbReference>
<feature type="domain" description="Amidase" evidence="2">
    <location>
        <begin position="52"/>
        <end position="465"/>
    </location>
</feature>
<dbReference type="InterPro" id="IPR023631">
    <property type="entry name" value="Amidase_dom"/>
</dbReference>
<evidence type="ECO:0000313" key="4">
    <source>
        <dbReference type="Proteomes" id="UP000700706"/>
    </source>
</evidence>
<name>A0A952FIY1_9PROT</name>
<dbReference type="SUPFAM" id="SSF75304">
    <property type="entry name" value="Amidase signature (AS) enzymes"/>
    <property type="match status" value="1"/>
</dbReference>
<dbReference type="AlphaFoldDB" id="A0A952FIY1"/>
<evidence type="ECO:0000256" key="1">
    <source>
        <dbReference type="SAM" id="MobiDB-lite"/>
    </source>
</evidence>
<proteinExistence type="predicted"/>
<sequence>MPDREVARLESLRPGQRDGSPSGGAAPADPSYLELTELAALIRTREISPVAATRAQLDRIAALDGAFHSYALVTADSAMAQAEAAEADIAAGRYRGPLHGVPVAVEDLFWAEGIPTAAGTAIHRDHRPAEDATAVRRLKDAGAVLLGKLQTTEGACPDHHPTVTPPRSPWSADHRPDISSSGPGVAIATGLCYGALASDTGGSIRWPAAANGLTGLKPSWGRISRHGVLALAPTLDHIGPMARSTADIAVMLGAVAGADPADPTALLAPVPYCLTTMGRGVQGLRIGVDPAWNGDGVDAATRAVLADAATVFDGLGAEIVEVRCPDVTQPVADWSATCAVEAAVTLADTYPARKDEYGPALASVIEAGRALSGVDHQRILLRRQDLRGRFAALFGAVDMLLTPVRPTVIRAPGGQPERIAGLQRYTCPFNLTGQPAITLPGGVSEAGLPIGFQLVAAHLGEMTLLRAGAVFQTVTSWHRRHPTLPQG</sequence>
<dbReference type="GO" id="GO:0003824">
    <property type="term" value="F:catalytic activity"/>
    <property type="evidence" value="ECO:0007669"/>
    <property type="project" value="InterPro"/>
</dbReference>
<feature type="region of interest" description="Disordered" evidence="1">
    <location>
        <begin position="154"/>
        <end position="179"/>
    </location>
</feature>
<dbReference type="InterPro" id="IPR036928">
    <property type="entry name" value="AS_sf"/>
</dbReference>
<feature type="region of interest" description="Disordered" evidence="1">
    <location>
        <begin position="1"/>
        <end position="29"/>
    </location>
</feature>
<accession>A0A952FIY1</accession>
<dbReference type="PANTHER" id="PTHR11895:SF176">
    <property type="entry name" value="AMIDASE AMID-RELATED"/>
    <property type="match status" value="1"/>
</dbReference>
<dbReference type="Gene3D" id="3.90.1300.10">
    <property type="entry name" value="Amidase signature (AS) domain"/>
    <property type="match status" value="1"/>
</dbReference>
<comment type="caution">
    <text evidence="3">The sequence shown here is derived from an EMBL/GenBank/DDBJ whole genome shotgun (WGS) entry which is preliminary data.</text>
</comment>
<dbReference type="Pfam" id="PF01425">
    <property type="entry name" value="Amidase"/>
    <property type="match status" value="1"/>
</dbReference>
<protein>
    <submittedName>
        <fullName evidence="3">Amidase</fullName>
    </submittedName>
</protein>
<feature type="compositionally biased region" description="Basic and acidic residues" evidence="1">
    <location>
        <begin position="1"/>
        <end position="11"/>
    </location>
</feature>
<dbReference type="EMBL" id="JAEKLZ010000188">
    <property type="protein sequence ID" value="MBW8725847.1"/>
    <property type="molecule type" value="Genomic_DNA"/>
</dbReference>
<dbReference type="PANTHER" id="PTHR11895">
    <property type="entry name" value="TRANSAMIDASE"/>
    <property type="match status" value="1"/>
</dbReference>
<organism evidence="3 4">
    <name type="scientific">Inquilinus limosus</name>
    <dbReference type="NCBI Taxonomy" id="171674"/>
    <lineage>
        <taxon>Bacteria</taxon>
        <taxon>Pseudomonadati</taxon>
        <taxon>Pseudomonadota</taxon>
        <taxon>Alphaproteobacteria</taxon>
        <taxon>Rhodospirillales</taxon>
        <taxon>Rhodospirillaceae</taxon>
        <taxon>Inquilinus</taxon>
    </lineage>
</organism>
<evidence type="ECO:0000313" key="3">
    <source>
        <dbReference type="EMBL" id="MBW8725847.1"/>
    </source>
</evidence>
<gene>
    <name evidence="3" type="ORF">JF625_11925</name>
</gene>
<dbReference type="Proteomes" id="UP000700706">
    <property type="component" value="Unassembled WGS sequence"/>
</dbReference>